<dbReference type="RefSeq" id="WP_015261462.1">
    <property type="nucleotide sequence ID" value="NC_019903.1"/>
</dbReference>
<keyword evidence="2" id="KW-0378">Hydrolase</keyword>
<dbReference type="STRING" id="871963.Desdi_0943"/>
<comment type="cofactor">
    <cofactor evidence="3">
        <name>Zn(2+)</name>
        <dbReference type="ChEBI" id="CHEBI:29105"/>
    </cofactor>
    <text evidence="3">Binds 2 Zn(2+) ions per subunit.</text>
</comment>
<dbReference type="CDD" id="cd03884">
    <property type="entry name" value="M20_bAS"/>
    <property type="match status" value="1"/>
</dbReference>
<protein>
    <submittedName>
        <fullName evidence="5">Amidase, hydantoinase/carbamoylase family</fullName>
    </submittedName>
</protein>
<dbReference type="Gene3D" id="3.40.630.10">
    <property type="entry name" value="Zn peptidases"/>
    <property type="match status" value="1"/>
</dbReference>
<accession>L0F5K6</accession>
<evidence type="ECO:0000313" key="6">
    <source>
        <dbReference type="Proteomes" id="UP000010797"/>
    </source>
</evidence>
<dbReference type="OrthoDB" id="9808195at2"/>
<dbReference type="GO" id="GO:0016813">
    <property type="term" value="F:hydrolase activity, acting on carbon-nitrogen (but not peptide) bonds, in linear amidines"/>
    <property type="evidence" value="ECO:0007669"/>
    <property type="project" value="InterPro"/>
</dbReference>
<feature type="domain" description="Peptidase M20 dimerisation" evidence="4">
    <location>
        <begin position="212"/>
        <end position="308"/>
    </location>
</feature>
<sequence>MINKERVYQRLQELGKIGLRESGGVTRHAFTAEHRTSKDLVAEYMRQAGLSVREDAVGNLIGRREGRDPHAPVVLTGSHIDTVCDGGIFDGGLGIIGGIEVLQTLKEQGIETQHPIEVYAFNDEEGSRFSFSMFGSRGVIGDLSPKDLEMKDKAGMTVAQAMSEQGFDSVKIQEAIRAKEELKAFVELHIEQGKVLERNDLSVGIVTGIVNELWMKIVVNGEAGHAGATPMNLRQDALVAAAEMVQVIESEAKKTGSTVATVGRFNVFPGGINIIPGRVEFTLDLRDISQEVSDQVEAAIFKEIERICQERGVQIETEILQRIPPTPCSQEFQLAAKKACQEIGLKYFCLPSGAGHDAMQMVNICPIGMIFIRSKDGISHNPAEWSSMEDCADGVNVLYHVLLDTAVRI</sequence>
<gene>
    <name evidence="5" type="ordered locus">Desdi_0943</name>
</gene>
<dbReference type="InterPro" id="IPR036264">
    <property type="entry name" value="Bact_exopeptidase_dim_dom"/>
</dbReference>
<dbReference type="PANTHER" id="PTHR32494">
    <property type="entry name" value="ALLANTOATE DEIMINASE-RELATED"/>
    <property type="match status" value="1"/>
</dbReference>
<dbReference type="SUPFAM" id="SSF55031">
    <property type="entry name" value="Bacterial exopeptidase dimerisation domain"/>
    <property type="match status" value="1"/>
</dbReference>
<evidence type="ECO:0000259" key="4">
    <source>
        <dbReference type="Pfam" id="PF07687"/>
    </source>
</evidence>
<comment type="similarity">
    <text evidence="1">Belongs to the peptidase M20 family.</text>
</comment>
<dbReference type="NCBIfam" id="TIGR01879">
    <property type="entry name" value="hydantase"/>
    <property type="match status" value="1"/>
</dbReference>
<keyword evidence="3" id="KW-0862">Zinc</keyword>
<dbReference type="Pfam" id="PF01546">
    <property type="entry name" value="Peptidase_M20"/>
    <property type="match status" value="1"/>
</dbReference>
<feature type="binding site" evidence="3">
    <location>
        <position position="125"/>
    </location>
    <ligand>
        <name>Zn(2+)</name>
        <dbReference type="ChEBI" id="CHEBI:29105"/>
        <label>2</label>
    </ligand>
</feature>
<feature type="binding site" evidence="3">
    <location>
        <position position="90"/>
    </location>
    <ligand>
        <name>Zn(2+)</name>
        <dbReference type="ChEBI" id="CHEBI:29105"/>
        <label>1</label>
    </ligand>
</feature>
<dbReference type="SUPFAM" id="SSF53187">
    <property type="entry name" value="Zn-dependent exopeptidases"/>
    <property type="match status" value="1"/>
</dbReference>
<dbReference type="EMBL" id="CP003344">
    <property type="protein sequence ID" value="AGA68462.1"/>
    <property type="molecule type" value="Genomic_DNA"/>
</dbReference>
<reference evidence="6" key="1">
    <citation type="submission" date="2012-02" db="EMBL/GenBank/DDBJ databases">
        <title>Complete sequence of Desulfitobacterium dichloroeliminans LMG P-21439.</title>
        <authorList>
            <person name="Lucas S."/>
            <person name="Han J."/>
            <person name="Lapidus A."/>
            <person name="Cheng J.-F."/>
            <person name="Goodwin L."/>
            <person name="Pitluck S."/>
            <person name="Peters L."/>
            <person name="Ovchinnikova G."/>
            <person name="Teshima H."/>
            <person name="Detter J.C."/>
            <person name="Han C."/>
            <person name="Tapia R."/>
            <person name="Land M."/>
            <person name="Hauser L."/>
            <person name="Kyrpides N."/>
            <person name="Ivanova N."/>
            <person name="Pagani I."/>
            <person name="Kruse T."/>
            <person name="de Vos W.M."/>
            <person name="Boon N."/>
            <person name="Smidt H."/>
            <person name="Woyke T."/>
        </authorList>
    </citation>
    <scope>NUCLEOTIDE SEQUENCE [LARGE SCALE GENOMIC DNA]</scope>
    <source>
        <strain evidence="6">LMG P-21439 / DCA1</strain>
    </source>
</reference>
<dbReference type="eggNOG" id="COG0624">
    <property type="taxonomic scope" value="Bacteria"/>
</dbReference>
<dbReference type="Pfam" id="PF07687">
    <property type="entry name" value="M20_dimer"/>
    <property type="match status" value="1"/>
</dbReference>
<dbReference type="HOGENOM" id="CLU_024588_6_1_9"/>
<feature type="binding site" evidence="3">
    <location>
        <position position="189"/>
    </location>
    <ligand>
        <name>Zn(2+)</name>
        <dbReference type="ChEBI" id="CHEBI:29105"/>
        <label>1</label>
    </ligand>
</feature>
<evidence type="ECO:0000256" key="1">
    <source>
        <dbReference type="ARBA" id="ARBA00006153"/>
    </source>
</evidence>
<dbReference type="PIRSF" id="PIRSF001235">
    <property type="entry name" value="Amidase_carbamoylase"/>
    <property type="match status" value="1"/>
</dbReference>
<keyword evidence="6" id="KW-1185">Reference proteome</keyword>
<dbReference type="AlphaFoldDB" id="L0F5K6"/>
<dbReference type="InterPro" id="IPR010158">
    <property type="entry name" value="Amidase_Cbmase"/>
</dbReference>
<proteinExistence type="inferred from homology"/>
<dbReference type="Proteomes" id="UP000010797">
    <property type="component" value="Chromosome"/>
</dbReference>
<organism evidence="5 6">
    <name type="scientific">Desulfitobacterium dichloroeliminans (strain LMG P-21439 / DCA1)</name>
    <dbReference type="NCBI Taxonomy" id="871963"/>
    <lineage>
        <taxon>Bacteria</taxon>
        <taxon>Bacillati</taxon>
        <taxon>Bacillota</taxon>
        <taxon>Clostridia</taxon>
        <taxon>Eubacteriales</taxon>
        <taxon>Desulfitobacteriaceae</taxon>
        <taxon>Desulfitobacterium</taxon>
    </lineage>
</organism>
<evidence type="ECO:0000313" key="5">
    <source>
        <dbReference type="EMBL" id="AGA68462.1"/>
    </source>
</evidence>
<dbReference type="InterPro" id="IPR011650">
    <property type="entry name" value="Peptidase_M20_dimer"/>
</dbReference>
<dbReference type="PANTHER" id="PTHR32494:SF5">
    <property type="entry name" value="ALLANTOATE AMIDOHYDROLASE"/>
    <property type="match status" value="1"/>
</dbReference>
<name>L0F5K6_DESDL</name>
<dbReference type="GO" id="GO:0046872">
    <property type="term" value="F:metal ion binding"/>
    <property type="evidence" value="ECO:0007669"/>
    <property type="project" value="UniProtKB-KW"/>
</dbReference>
<feature type="binding site" evidence="3">
    <location>
        <position position="380"/>
    </location>
    <ligand>
        <name>Zn(2+)</name>
        <dbReference type="ChEBI" id="CHEBI:29105"/>
        <label>2</label>
    </ligand>
</feature>
<feature type="binding site" evidence="3">
    <location>
        <position position="79"/>
    </location>
    <ligand>
        <name>Zn(2+)</name>
        <dbReference type="ChEBI" id="CHEBI:29105"/>
        <label>1</label>
    </ligand>
</feature>
<keyword evidence="3" id="KW-0479">Metal-binding</keyword>
<dbReference type="Gene3D" id="3.30.70.360">
    <property type="match status" value="1"/>
</dbReference>
<dbReference type="KEGG" id="ddl:Desdi_0943"/>
<evidence type="ECO:0000256" key="3">
    <source>
        <dbReference type="PIRSR" id="PIRSR001235-1"/>
    </source>
</evidence>
<dbReference type="InterPro" id="IPR002933">
    <property type="entry name" value="Peptidase_M20"/>
</dbReference>
<dbReference type="NCBIfam" id="NF006771">
    <property type="entry name" value="PRK09290.1-5"/>
    <property type="match status" value="1"/>
</dbReference>
<feature type="binding site" evidence="3">
    <location>
        <position position="90"/>
    </location>
    <ligand>
        <name>Zn(2+)</name>
        <dbReference type="ChEBI" id="CHEBI:29105"/>
        <label>2</label>
    </ligand>
</feature>
<evidence type="ECO:0000256" key="2">
    <source>
        <dbReference type="ARBA" id="ARBA00022801"/>
    </source>
</evidence>